<evidence type="ECO:0000313" key="2">
    <source>
        <dbReference type="EMBL" id="KAK8497164.1"/>
    </source>
</evidence>
<keyword evidence="1" id="KW-0472">Membrane</keyword>
<gene>
    <name evidence="2" type="ORF">V6N12_066014</name>
</gene>
<keyword evidence="1" id="KW-1133">Transmembrane helix</keyword>
<protein>
    <recommendedName>
        <fullName evidence="4">Protein kinase domain-containing protein</fullName>
    </recommendedName>
</protein>
<accession>A0ABR2ASV1</accession>
<evidence type="ECO:0000313" key="3">
    <source>
        <dbReference type="Proteomes" id="UP001472677"/>
    </source>
</evidence>
<name>A0ABR2ASV1_9ROSI</name>
<proteinExistence type="predicted"/>
<organism evidence="2 3">
    <name type="scientific">Hibiscus sabdariffa</name>
    <name type="common">roselle</name>
    <dbReference type="NCBI Taxonomy" id="183260"/>
    <lineage>
        <taxon>Eukaryota</taxon>
        <taxon>Viridiplantae</taxon>
        <taxon>Streptophyta</taxon>
        <taxon>Embryophyta</taxon>
        <taxon>Tracheophyta</taxon>
        <taxon>Spermatophyta</taxon>
        <taxon>Magnoliopsida</taxon>
        <taxon>eudicotyledons</taxon>
        <taxon>Gunneridae</taxon>
        <taxon>Pentapetalae</taxon>
        <taxon>rosids</taxon>
        <taxon>malvids</taxon>
        <taxon>Malvales</taxon>
        <taxon>Malvaceae</taxon>
        <taxon>Malvoideae</taxon>
        <taxon>Hibiscus</taxon>
    </lineage>
</organism>
<dbReference type="EMBL" id="JBBPBM010000327">
    <property type="protein sequence ID" value="KAK8497164.1"/>
    <property type="molecule type" value="Genomic_DNA"/>
</dbReference>
<dbReference type="Proteomes" id="UP001472677">
    <property type="component" value="Unassembled WGS sequence"/>
</dbReference>
<reference evidence="2 3" key="1">
    <citation type="journal article" date="2024" name="G3 (Bethesda)">
        <title>Genome assembly of Hibiscus sabdariffa L. provides insights into metabolisms of medicinal natural products.</title>
        <authorList>
            <person name="Kim T."/>
        </authorList>
    </citation>
    <scope>NUCLEOTIDE SEQUENCE [LARGE SCALE GENOMIC DNA]</scope>
    <source>
        <strain evidence="2">TK-2024</strain>
        <tissue evidence="2">Old leaves</tissue>
    </source>
</reference>
<sequence>MGFRVLVGVPSGIFTGFIFPVMFNLVIETVRGSRKNSGTSIYSQLIKEVEDLAFLEKDDGFDSLQIIGKGGCGEVYKAGLHSHLEMHKALNIRRDQVRIE</sequence>
<evidence type="ECO:0008006" key="4">
    <source>
        <dbReference type="Google" id="ProtNLM"/>
    </source>
</evidence>
<comment type="caution">
    <text evidence="2">The sequence shown here is derived from an EMBL/GenBank/DDBJ whole genome shotgun (WGS) entry which is preliminary data.</text>
</comment>
<keyword evidence="3" id="KW-1185">Reference proteome</keyword>
<evidence type="ECO:0000256" key="1">
    <source>
        <dbReference type="SAM" id="Phobius"/>
    </source>
</evidence>
<keyword evidence="1" id="KW-0812">Transmembrane</keyword>
<feature type="transmembrane region" description="Helical" evidence="1">
    <location>
        <begin position="6"/>
        <end position="27"/>
    </location>
</feature>